<proteinExistence type="predicted"/>
<gene>
    <name evidence="1" type="ORF">D8856_06810</name>
</gene>
<protein>
    <submittedName>
        <fullName evidence="1">Uncharacterized protein</fullName>
    </submittedName>
</protein>
<name>A0A3R9JM11_STRMT</name>
<reference evidence="1 2" key="1">
    <citation type="submission" date="2018-11" db="EMBL/GenBank/DDBJ databases">
        <title>Species Designations Belie Phenotypic and Genotypic Heterogeneity in Oral Streptococci.</title>
        <authorList>
            <person name="Velsko I."/>
        </authorList>
    </citation>
    <scope>NUCLEOTIDE SEQUENCE [LARGE SCALE GENOMIC DNA]</scope>
    <source>
        <strain evidence="1 2">BCA16</strain>
    </source>
</reference>
<sequence>MKNRKNLIGVLLIGFGALCVLGDLNVITFKVDQYVGSELWIPILILMMSYLDSGENKV</sequence>
<dbReference type="EMBL" id="RJNQ01000012">
    <property type="protein sequence ID" value="RSI77474.1"/>
    <property type="molecule type" value="Genomic_DNA"/>
</dbReference>
<dbReference type="Proteomes" id="UP000272928">
    <property type="component" value="Unassembled WGS sequence"/>
</dbReference>
<comment type="caution">
    <text evidence="1">The sequence shown here is derived from an EMBL/GenBank/DDBJ whole genome shotgun (WGS) entry which is preliminary data.</text>
</comment>
<organism evidence="1 2">
    <name type="scientific">Streptococcus mitis</name>
    <dbReference type="NCBI Taxonomy" id="28037"/>
    <lineage>
        <taxon>Bacteria</taxon>
        <taxon>Bacillati</taxon>
        <taxon>Bacillota</taxon>
        <taxon>Bacilli</taxon>
        <taxon>Lactobacillales</taxon>
        <taxon>Streptococcaceae</taxon>
        <taxon>Streptococcus</taxon>
        <taxon>Streptococcus mitis group</taxon>
    </lineage>
</organism>
<evidence type="ECO:0000313" key="1">
    <source>
        <dbReference type="EMBL" id="RSI77474.1"/>
    </source>
</evidence>
<evidence type="ECO:0000313" key="2">
    <source>
        <dbReference type="Proteomes" id="UP000272928"/>
    </source>
</evidence>
<dbReference type="AlphaFoldDB" id="A0A3R9JM11"/>
<accession>A0A3R9JM11</accession>
<dbReference type="RefSeq" id="WP_164497054.1">
    <property type="nucleotide sequence ID" value="NZ_RJNQ01000012.1"/>
</dbReference>